<dbReference type="EMBL" id="JAVRIE010000002">
    <property type="protein sequence ID" value="MDT0582232.1"/>
    <property type="molecule type" value="Genomic_DNA"/>
</dbReference>
<evidence type="ECO:0000313" key="1">
    <source>
        <dbReference type="EMBL" id="MDT0582232.1"/>
    </source>
</evidence>
<sequence length="330" mass="36880">MRLSWRQLIKSKLQGKSKYFSVGIAFSGESVLLCVLEKKGNKIEWVLDASFSHSNWSTQLADYVQRHKLNNTDCYVSLTSHWYQLLQADQPQVEENEIYASLAWPLKDLLPPNVDYVYDFMNPPAQVAGQSKLSVVAIPHKDIDSISKGIYNAQLKLKGISIEETASVELTPQSSDAVMSLVQEHGEEIVLNIVKNNQLYFTRRLKGFENLGSYSANELSMGITESLCVQIQRSMDYFESQLRQPPVKKVLLKLDTTLTDTLAEQIQDNMGLPVINFEPEIQCGSGFNFKMASFSCLGAAYTKQSLKLEKAAKSAEQKSSSASADKKVSA</sequence>
<organism evidence="1 2">
    <name type="scientific">Brumicola blandensis</name>
    <dbReference type="NCBI Taxonomy" id="3075611"/>
    <lineage>
        <taxon>Bacteria</taxon>
        <taxon>Pseudomonadati</taxon>
        <taxon>Pseudomonadota</taxon>
        <taxon>Gammaproteobacteria</taxon>
        <taxon>Alteromonadales</taxon>
        <taxon>Alteromonadaceae</taxon>
        <taxon>Brumicola</taxon>
    </lineage>
</organism>
<evidence type="ECO:0000313" key="2">
    <source>
        <dbReference type="Proteomes" id="UP001249020"/>
    </source>
</evidence>
<proteinExistence type="predicted"/>
<dbReference type="SUPFAM" id="SSF53067">
    <property type="entry name" value="Actin-like ATPase domain"/>
    <property type="match status" value="1"/>
</dbReference>
<dbReference type="Proteomes" id="UP001249020">
    <property type="component" value="Unassembled WGS sequence"/>
</dbReference>
<comment type="caution">
    <text evidence="1">The sequence shown here is derived from an EMBL/GenBank/DDBJ whole genome shotgun (WGS) entry which is preliminary data.</text>
</comment>
<dbReference type="RefSeq" id="WP_311361007.1">
    <property type="nucleotide sequence ID" value="NZ_JAVRIE010000002.1"/>
</dbReference>
<gene>
    <name evidence="1" type="ORF">RM544_06760</name>
</gene>
<name>A0AAW8R1Q2_9ALTE</name>
<accession>A0AAW8R1Q2</accession>
<keyword evidence="2" id="KW-1185">Reference proteome</keyword>
<dbReference type="InterPro" id="IPR043129">
    <property type="entry name" value="ATPase_NBD"/>
</dbReference>
<dbReference type="AlphaFoldDB" id="A0AAW8R1Q2"/>
<reference evidence="1 2" key="1">
    <citation type="submission" date="2023-09" db="EMBL/GenBank/DDBJ databases">
        <authorList>
            <person name="Rey-Velasco X."/>
        </authorList>
    </citation>
    <scope>NUCLEOTIDE SEQUENCE [LARGE SCALE GENOMIC DNA]</scope>
    <source>
        <strain evidence="1 2">W409</strain>
    </source>
</reference>
<protein>
    <submittedName>
        <fullName evidence="1">Biogenesis protein MshI</fullName>
    </submittedName>
</protein>